<dbReference type="RefSeq" id="WP_160586611.1">
    <property type="nucleotide sequence ID" value="NZ_BMHN01000001.1"/>
</dbReference>
<sequence>MKSVSLMLLRVGIGLLILIWAIIKLAATEAAIGVSDTYYGGILSDPTLQIVLGALQAVLAVAVIVGLFRRVTYPAMAALIGIGILPIWQSIVDPLGVIFGQDNVQILFFPSLTVFFATLVMLAFRDEDTLSLDARRGA</sequence>
<keyword evidence="1" id="KW-0812">Transmembrane</keyword>
<feature type="transmembrane region" description="Helical" evidence="1">
    <location>
        <begin position="7"/>
        <end position="27"/>
    </location>
</feature>
<evidence type="ECO:0000313" key="3">
    <source>
        <dbReference type="Proteomes" id="UP000470384"/>
    </source>
</evidence>
<proteinExistence type="predicted"/>
<keyword evidence="3" id="KW-1185">Reference proteome</keyword>
<evidence type="ECO:0000313" key="2">
    <source>
        <dbReference type="EMBL" id="NBG94524.1"/>
    </source>
</evidence>
<name>A0A845Q7V3_9HYPH</name>
<reference evidence="2 3" key="1">
    <citation type="journal article" date="2016" name="Int. J. Syst. Evol. Microbiol.">
        <title>Pyruvatibacter mobilis gen. nov., sp. nov., a marine bacterium from the culture broth of Picochlorum sp. 122.</title>
        <authorList>
            <person name="Wang G."/>
            <person name="Tang M."/>
            <person name="Wu H."/>
            <person name="Dai S."/>
            <person name="Li T."/>
            <person name="Chen C."/>
            <person name="He H."/>
            <person name="Fan J."/>
            <person name="Xiang W."/>
            <person name="Li X."/>
        </authorList>
    </citation>
    <scope>NUCLEOTIDE SEQUENCE [LARGE SCALE GENOMIC DNA]</scope>
    <source>
        <strain evidence="2 3">GYP-11</strain>
    </source>
</reference>
<dbReference type="AlphaFoldDB" id="A0A845Q7V3"/>
<dbReference type="Proteomes" id="UP000470384">
    <property type="component" value="Unassembled WGS sequence"/>
</dbReference>
<evidence type="ECO:0000256" key="1">
    <source>
        <dbReference type="SAM" id="Phobius"/>
    </source>
</evidence>
<feature type="transmembrane region" description="Helical" evidence="1">
    <location>
        <begin position="47"/>
        <end position="68"/>
    </location>
</feature>
<feature type="transmembrane region" description="Helical" evidence="1">
    <location>
        <begin position="104"/>
        <end position="124"/>
    </location>
</feature>
<keyword evidence="1" id="KW-1133">Transmembrane helix</keyword>
<evidence type="ECO:0008006" key="4">
    <source>
        <dbReference type="Google" id="ProtNLM"/>
    </source>
</evidence>
<organism evidence="2 3">
    <name type="scientific">Pyruvatibacter mobilis</name>
    <dbReference type="NCBI Taxonomy" id="1712261"/>
    <lineage>
        <taxon>Bacteria</taxon>
        <taxon>Pseudomonadati</taxon>
        <taxon>Pseudomonadota</taxon>
        <taxon>Alphaproteobacteria</taxon>
        <taxon>Hyphomicrobiales</taxon>
        <taxon>Parvibaculaceae</taxon>
        <taxon>Pyruvatibacter</taxon>
    </lineage>
</organism>
<comment type="caution">
    <text evidence="2">The sequence shown here is derived from an EMBL/GenBank/DDBJ whole genome shotgun (WGS) entry which is preliminary data.</text>
</comment>
<gene>
    <name evidence="2" type="ORF">GTQ45_02105</name>
</gene>
<dbReference type="GeneID" id="300653504"/>
<protein>
    <recommendedName>
        <fullName evidence="4">DoxX family membrane protein</fullName>
    </recommendedName>
</protein>
<feature type="transmembrane region" description="Helical" evidence="1">
    <location>
        <begin position="75"/>
        <end position="92"/>
    </location>
</feature>
<dbReference type="EMBL" id="WXYQ01000001">
    <property type="protein sequence ID" value="NBG94524.1"/>
    <property type="molecule type" value="Genomic_DNA"/>
</dbReference>
<keyword evidence="1" id="KW-0472">Membrane</keyword>
<accession>A0A845Q7V3</accession>
<dbReference type="OrthoDB" id="8452501at2"/>